<dbReference type="Gene3D" id="3.20.20.190">
    <property type="entry name" value="Phosphatidylinositol (PI) phosphodiesterase"/>
    <property type="match status" value="1"/>
</dbReference>
<dbReference type="InterPro" id="IPR030395">
    <property type="entry name" value="GP_PDE_dom"/>
</dbReference>
<accession>A0A2W7TK61</accession>
<comment type="caution">
    <text evidence="3">The sequence shown here is derived from an EMBL/GenBank/DDBJ whole genome shotgun (WGS) entry which is preliminary data.</text>
</comment>
<dbReference type="AlphaFoldDB" id="A0A2W7TK61"/>
<dbReference type="GO" id="GO:0006629">
    <property type="term" value="P:lipid metabolic process"/>
    <property type="evidence" value="ECO:0007669"/>
    <property type="project" value="InterPro"/>
</dbReference>
<keyword evidence="4" id="KW-1185">Reference proteome</keyword>
<dbReference type="Proteomes" id="UP000249720">
    <property type="component" value="Unassembled WGS sequence"/>
</dbReference>
<feature type="domain" description="GP-PDE" evidence="2">
    <location>
        <begin position="29"/>
        <end position="300"/>
    </location>
</feature>
<feature type="chain" id="PRO_5015839955" evidence="1">
    <location>
        <begin position="19"/>
        <end position="300"/>
    </location>
</feature>
<sequence length="300" mass="34267">MKINRWFFLLLFMSCTSAKIQQTHTVMPFDKEGHRGCRGLMPENTIPAFLKALDLGVTTLEMDAVITKDSQVLISHDPYINYEFSLGPNGQNLTKADQKQLNIYKMTYAETQQYDVGSKYYPRFPQQQKIKVHKPLLSTVIDSVEAYIQQHHLPPVQYNIETKSTDSTDGIYHPDPATFVRLIMQVIEQKGIASRVIIQSFDIRTLQYLHEHYPTIKTALLVEPPVTLNFAGQLKQLGFIPTIYSPDYTMVTPLLVKQCHDMGIALIPWTVDDLPTMQKLKNMGVNGLISDYPNLYAQLK</sequence>
<evidence type="ECO:0000256" key="1">
    <source>
        <dbReference type="SAM" id="SignalP"/>
    </source>
</evidence>
<dbReference type="RefSeq" id="WP_111294371.1">
    <property type="nucleotide sequence ID" value="NZ_QKZV01000003.1"/>
</dbReference>
<dbReference type="OrthoDB" id="384721at2"/>
<evidence type="ECO:0000313" key="4">
    <source>
        <dbReference type="Proteomes" id="UP000249720"/>
    </source>
</evidence>
<evidence type="ECO:0000259" key="2">
    <source>
        <dbReference type="PROSITE" id="PS51704"/>
    </source>
</evidence>
<feature type="signal peptide" evidence="1">
    <location>
        <begin position="1"/>
        <end position="18"/>
    </location>
</feature>
<keyword evidence="1" id="KW-0732">Signal</keyword>
<organism evidence="3 4">
    <name type="scientific">Hydrotalea sandarakina</name>
    <dbReference type="NCBI Taxonomy" id="1004304"/>
    <lineage>
        <taxon>Bacteria</taxon>
        <taxon>Pseudomonadati</taxon>
        <taxon>Bacteroidota</taxon>
        <taxon>Chitinophagia</taxon>
        <taxon>Chitinophagales</taxon>
        <taxon>Chitinophagaceae</taxon>
        <taxon>Hydrotalea</taxon>
    </lineage>
</organism>
<proteinExistence type="predicted"/>
<name>A0A2W7TK61_9BACT</name>
<dbReference type="PANTHER" id="PTHR46211:SF14">
    <property type="entry name" value="GLYCEROPHOSPHODIESTER PHOSPHODIESTERASE"/>
    <property type="match status" value="1"/>
</dbReference>
<reference evidence="3 4" key="1">
    <citation type="submission" date="2018-06" db="EMBL/GenBank/DDBJ databases">
        <title>Genomic Encyclopedia of Archaeal and Bacterial Type Strains, Phase II (KMG-II): from individual species to whole genera.</title>
        <authorList>
            <person name="Goeker M."/>
        </authorList>
    </citation>
    <scope>NUCLEOTIDE SEQUENCE [LARGE SCALE GENOMIC DNA]</scope>
    <source>
        <strain evidence="3 4">DSM 23241</strain>
    </source>
</reference>
<dbReference type="EMBL" id="QKZV01000003">
    <property type="protein sequence ID" value="PZX63612.1"/>
    <property type="molecule type" value="Genomic_DNA"/>
</dbReference>
<dbReference type="Pfam" id="PF03009">
    <property type="entry name" value="GDPD"/>
    <property type="match status" value="1"/>
</dbReference>
<gene>
    <name evidence="3" type="ORF">LX80_01263</name>
</gene>
<dbReference type="PROSITE" id="PS51704">
    <property type="entry name" value="GP_PDE"/>
    <property type="match status" value="1"/>
</dbReference>
<evidence type="ECO:0000313" key="3">
    <source>
        <dbReference type="EMBL" id="PZX63612.1"/>
    </source>
</evidence>
<dbReference type="SUPFAM" id="SSF51695">
    <property type="entry name" value="PLC-like phosphodiesterases"/>
    <property type="match status" value="1"/>
</dbReference>
<dbReference type="CDD" id="cd08567">
    <property type="entry name" value="GDPD_SpGDE_like"/>
    <property type="match status" value="1"/>
</dbReference>
<dbReference type="GO" id="GO:0008081">
    <property type="term" value="F:phosphoric diester hydrolase activity"/>
    <property type="evidence" value="ECO:0007669"/>
    <property type="project" value="InterPro"/>
</dbReference>
<dbReference type="InterPro" id="IPR017946">
    <property type="entry name" value="PLC-like_Pdiesterase_TIM-brl"/>
</dbReference>
<protein>
    <submittedName>
        <fullName evidence="3">Glycerophosphoryl diester phosphodiesterase</fullName>
    </submittedName>
</protein>
<dbReference type="PANTHER" id="PTHR46211">
    <property type="entry name" value="GLYCEROPHOSPHORYL DIESTER PHOSPHODIESTERASE"/>
    <property type="match status" value="1"/>
</dbReference>